<feature type="compositionally biased region" description="Basic and acidic residues" evidence="1">
    <location>
        <begin position="233"/>
        <end position="242"/>
    </location>
</feature>
<dbReference type="AlphaFoldDB" id="A0A0F8A5A2"/>
<name>A0A0F8A5A2_9HYPO</name>
<accession>A0A0F8A5A2</accession>
<feature type="compositionally biased region" description="Low complexity" evidence="1">
    <location>
        <begin position="301"/>
        <end position="316"/>
    </location>
</feature>
<feature type="region of interest" description="Disordered" evidence="1">
    <location>
        <begin position="194"/>
        <end position="258"/>
    </location>
</feature>
<dbReference type="Proteomes" id="UP000054481">
    <property type="component" value="Unassembled WGS sequence"/>
</dbReference>
<feature type="region of interest" description="Disordered" evidence="1">
    <location>
        <begin position="113"/>
        <end position="147"/>
    </location>
</feature>
<dbReference type="EMBL" id="KQ030521">
    <property type="protein sequence ID" value="KJZ74974.1"/>
    <property type="molecule type" value="Genomic_DNA"/>
</dbReference>
<gene>
    <name evidence="3" type="ORF">HIM_05705</name>
</gene>
<feature type="chain" id="PRO_5002526486" evidence="2">
    <location>
        <begin position="25"/>
        <end position="328"/>
    </location>
</feature>
<keyword evidence="4" id="KW-1185">Reference proteome</keyword>
<sequence length="328" mass="34346">MLALSILIALGISLKSMGPSSVVCQAVVFPGEDPGSRCCADSVMARGDNGQCEFVGQGGRGPGDFEEIAKRRAADGCCCPNPVMARGDNGKCEFVGQGGRGPGDFEKIAKRRANDGCTDGTAPSPSKSVNSTGRSTNKRPFLESLNNNPDSDINKFMELCGTAVLQKSAEACVGTQAWCEDRLFEMTEEKFDSPEACLASREATPSSAPAPSSPPSPTSSPGSRPRGGTIVFPEEKFSKKEPASPSPSQPTKKLPFFHPDDCRANTENCLGTAKYCASKPNVEACLAAREPNPNPQSAGRAAQPSTSPSASSAPKPTLDFSGDKDEED</sequence>
<protein>
    <submittedName>
        <fullName evidence="3">Uncharacterized protein</fullName>
    </submittedName>
</protein>
<keyword evidence="2" id="KW-0732">Signal</keyword>
<feature type="compositionally biased region" description="Polar residues" evidence="1">
    <location>
        <begin position="121"/>
        <end position="135"/>
    </location>
</feature>
<feature type="signal peptide" evidence="2">
    <location>
        <begin position="1"/>
        <end position="24"/>
    </location>
</feature>
<evidence type="ECO:0000313" key="3">
    <source>
        <dbReference type="EMBL" id="KJZ74974.1"/>
    </source>
</evidence>
<organism evidence="3 4">
    <name type="scientific">Hirsutella minnesotensis 3608</name>
    <dbReference type="NCBI Taxonomy" id="1043627"/>
    <lineage>
        <taxon>Eukaryota</taxon>
        <taxon>Fungi</taxon>
        <taxon>Dikarya</taxon>
        <taxon>Ascomycota</taxon>
        <taxon>Pezizomycotina</taxon>
        <taxon>Sordariomycetes</taxon>
        <taxon>Hypocreomycetidae</taxon>
        <taxon>Hypocreales</taxon>
        <taxon>Ophiocordycipitaceae</taxon>
        <taxon>Hirsutella</taxon>
    </lineage>
</organism>
<evidence type="ECO:0000256" key="1">
    <source>
        <dbReference type="SAM" id="MobiDB-lite"/>
    </source>
</evidence>
<reference evidence="3 4" key="1">
    <citation type="journal article" date="2014" name="Genome Biol. Evol.">
        <title>Comparative genomics and transcriptomics analyses reveal divergent lifestyle features of nematode endoparasitic fungus Hirsutella minnesotensis.</title>
        <authorList>
            <person name="Lai Y."/>
            <person name="Liu K."/>
            <person name="Zhang X."/>
            <person name="Zhang X."/>
            <person name="Li K."/>
            <person name="Wang N."/>
            <person name="Shu C."/>
            <person name="Wu Y."/>
            <person name="Wang C."/>
            <person name="Bushley K.E."/>
            <person name="Xiang M."/>
            <person name="Liu X."/>
        </authorList>
    </citation>
    <scope>NUCLEOTIDE SEQUENCE [LARGE SCALE GENOMIC DNA]</scope>
    <source>
        <strain evidence="3 4">3608</strain>
    </source>
</reference>
<evidence type="ECO:0000256" key="2">
    <source>
        <dbReference type="SAM" id="SignalP"/>
    </source>
</evidence>
<proteinExistence type="predicted"/>
<feature type="compositionally biased region" description="Low complexity" evidence="1">
    <location>
        <begin position="200"/>
        <end position="210"/>
    </location>
</feature>
<evidence type="ECO:0000313" key="4">
    <source>
        <dbReference type="Proteomes" id="UP000054481"/>
    </source>
</evidence>
<feature type="compositionally biased region" description="Low complexity" evidence="1">
    <location>
        <begin position="219"/>
        <end position="229"/>
    </location>
</feature>
<feature type="region of interest" description="Disordered" evidence="1">
    <location>
        <begin position="287"/>
        <end position="328"/>
    </location>
</feature>